<evidence type="ECO:0000256" key="1">
    <source>
        <dbReference type="SAM" id="MobiDB-lite"/>
    </source>
</evidence>
<dbReference type="Proteomes" id="UP000028990">
    <property type="component" value="Unassembled WGS sequence"/>
</dbReference>
<keyword evidence="3" id="KW-1185">Reference proteome</keyword>
<evidence type="ECO:0000313" key="2">
    <source>
        <dbReference type="EMBL" id="KFO26435.1"/>
    </source>
</evidence>
<name>A0A091D830_FUKDA</name>
<proteinExistence type="predicted"/>
<feature type="compositionally biased region" description="Acidic residues" evidence="1">
    <location>
        <begin position="31"/>
        <end position="46"/>
    </location>
</feature>
<sequence>MALGAGYKIVKKEKEQEGEEERKRRRRGKEDEEEEEEEEEKEEEPGVAELRAGDEGAVQSDRPDAGGRSGSRKFLLRPDIFTGKEVAGAGPYEG</sequence>
<gene>
    <name evidence="2" type="ORF">H920_12222</name>
</gene>
<feature type="region of interest" description="Disordered" evidence="1">
    <location>
        <begin position="1"/>
        <end position="94"/>
    </location>
</feature>
<protein>
    <submittedName>
        <fullName evidence="2">Uncharacterized protein</fullName>
    </submittedName>
</protein>
<dbReference type="EMBL" id="KN123186">
    <property type="protein sequence ID" value="KFO26435.1"/>
    <property type="molecule type" value="Genomic_DNA"/>
</dbReference>
<accession>A0A091D830</accession>
<dbReference type="AlphaFoldDB" id="A0A091D830"/>
<organism evidence="2 3">
    <name type="scientific">Fukomys damarensis</name>
    <name type="common">Damaraland mole rat</name>
    <name type="synonym">Cryptomys damarensis</name>
    <dbReference type="NCBI Taxonomy" id="885580"/>
    <lineage>
        <taxon>Eukaryota</taxon>
        <taxon>Metazoa</taxon>
        <taxon>Chordata</taxon>
        <taxon>Craniata</taxon>
        <taxon>Vertebrata</taxon>
        <taxon>Euteleostomi</taxon>
        <taxon>Mammalia</taxon>
        <taxon>Eutheria</taxon>
        <taxon>Euarchontoglires</taxon>
        <taxon>Glires</taxon>
        <taxon>Rodentia</taxon>
        <taxon>Hystricomorpha</taxon>
        <taxon>Bathyergidae</taxon>
        <taxon>Fukomys</taxon>
    </lineage>
</organism>
<reference evidence="2 3" key="1">
    <citation type="submission" date="2013-11" db="EMBL/GenBank/DDBJ databases">
        <title>The Damaraland mole rat (Fukomys damarensis) genome and evolution of African mole rats.</title>
        <authorList>
            <person name="Gladyshev V.N."/>
            <person name="Fang X."/>
        </authorList>
    </citation>
    <scope>NUCLEOTIDE SEQUENCE [LARGE SCALE GENOMIC DNA]</scope>
    <source>
        <tissue evidence="2">Liver</tissue>
    </source>
</reference>
<evidence type="ECO:0000313" key="3">
    <source>
        <dbReference type="Proteomes" id="UP000028990"/>
    </source>
</evidence>